<organism evidence="1 2">
    <name type="scientific">Tumebacillus flagellatus</name>
    <dbReference type="NCBI Taxonomy" id="1157490"/>
    <lineage>
        <taxon>Bacteria</taxon>
        <taxon>Bacillati</taxon>
        <taxon>Bacillota</taxon>
        <taxon>Bacilli</taxon>
        <taxon>Bacillales</taxon>
        <taxon>Alicyclobacillaceae</taxon>
        <taxon>Tumebacillus</taxon>
    </lineage>
</organism>
<proteinExistence type="predicted"/>
<gene>
    <name evidence="1" type="ORF">EL26_02590</name>
</gene>
<accession>A0A074LRZ0</accession>
<reference evidence="1 2" key="1">
    <citation type="journal article" date="2013" name="Int. J. Syst. Evol. Microbiol.">
        <title>Tumebacillus flagellatus sp. nov., an alpha-amylase/pullulanase-producing bacterium isolated from cassava wastewater.</title>
        <authorList>
            <person name="Wang Q."/>
            <person name="Xie N."/>
            <person name="Qin Y."/>
            <person name="Shen N."/>
            <person name="Zhu J."/>
            <person name="Mi H."/>
            <person name="Huang R."/>
        </authorList>
    </citation>
    <scope>NUCLEOTIDE SEQUENCE [LARGE SCALE GENOMIC DNA]</scope>
    <source>
        <strain evidence="1 2">GST4</strain>
    </source>
</reference>
<protein>
    <submittedName>
        <fullName evidence="1">Uncharacterized protein</fullName>
    </submittedName>
</protein>
<dbReference type="EMBL" id="JMIR01000002">
    <property type="protein sequence ID" value="KEO84916.1"/>
    <property type="molecule type" value="Genomic_DNA"/>
</dbReference>
<dbReference type="Proteomes" id="UP000027931">
    <property type="component" value="Unassembled WGS sequence"/>
</dbReference>
<name>A0A074LRZ0_9BACL</name>
<dbReference type="STRING" id="1157490.EL26_02590"/>
<sequence length="117" mass="13610">MKTEYGFYLKSANLKASQSSKQAMIEEISKWMKTKRKKKYAPLLGYKYLFAKFGGRGLFLIYDEQTGLGDLDRQSYAELYREAERAGLNKPFVVFAKFESLHAKSVCFHKVLSRFLE</sequence>
<dbReference type="RefSeq" id="WP_038084089.1">
    <property type="nucleotide sequence ID" value="NZ_JMIR01000002.1"/>
</dbReference>
<dbReference type="AlphaFoldDB" id="A0A074LRZ0"/>
<keyword evidence="2" id="KW-1185">Reference proteome</keyword>
<evidence type="ECO:0000313" key="2">
    <source>
        <dbReference type="Proteomes" id="UP000027931"/>
    </source>
</evidence>
<comment type="caution">
    <text evidence="1">The sequence shown here is derived from an EMBL/GenBank/DDBJ whole genome shotgun (WGS) entry which is preliminary data.</text>
</comment>
<evidence type="ECO:0000313" key="1">
    <source>
        <dbReference type="EMBL" id="KEO84916.1"/>
    </source>
</evidence>